<evidence type="ECO:0000313" key="2">
    <source>
        <dbReference type="EMBL" id="EYC08064.1"/>
    </source>
</evidence>
<organism evidence="2 3">
    <name type="scientific">Ancylostoma ceylanicum</name>
    <dbReference type="NCBI Taxonomy" id="53326"/>
    <lineage>
        <taxon>Eukaryota</taxon>
        <taxon>Metazoa</taxon>
        <taxon>Ecdysozoa</taxon>
        <taxon>Nematoda</taxon>
        <taxon>Chromadorea</taxon>
        <taxon>Rhabditida</taxon>
        <taxon>Rhabditina</taxon>
        <taxon>Rhabditomorpha</taxon>
        <taxon>Strongyloidea</taxon>
        <taxon>Ancylostomatidae</taxon>
        <taxon>Ancylostomatinae</taxon>
        <taxon>Ancylostoma</taxon>
    </lineage>
</organism>
<keyword evidence="1" id="KW-1133">Transmembrane helix</keyword>
<dbReference type="EMBL" id="JARK01001403">
    <property type="protein sequence ID" value="EYC08064.1"/>
    <property type="molecule type" value="Genomic_DNA"/>
</dbReference>
<evidence type="ECO:0000256" key="1">
    <source>
        <dbReference type="SAM" id="Phobius"/>
    </source>
</evidence>
<gene>
    <name evidence="2" type="primary">Acey_s0067.g1</name>
    <name evidence="2" type="synonym">Acey-lgc-36</name>
    <name evidence="2" type="ORF">Y032_0067g1</name>
</gene>
<dbReference type="Proteomes" id="UP000024635">
    <property type="component" value="Unassembled WGS sequence"/>
</dbReference>
<dbReference type="OrthoDB" id="203862at2759"/>
<protein>
    <submittedName>
        <fullName evidence="2">Uncharacterized protein</fullName>
    </submittedName>
</protein>
<name>A0A016TYG1_9BILA</name>
<dbReference type="GO" id="GO:0016020">
    <property type="term" value="C:membrane"/>
    <property type="evidence" value="ECO:0007669"/>
    <property type="project" value="InterPro"/>
</dbReference>
<comment type="caution">
    <text evidence="2">The sequence shown here is derived from an EMBL/GenBank/DDBJ whole genome shotgun (WGS) entry which is preliminary data.</text>
</comment>
<dbReference type="GO" id="GO:0006811">
    <property type="term" value="P:monoatomic ion transport"/>
    <property type="evidence" value="ECO:0007669"/>
    <property type="project" value="InterPro"/>
</dbReference>
<sequence>MTDNCRTSRNFSSSCLIPLFSPSPNGVPPSHHSVFYFRDSVGWRLYYWMMNNGRPTDPFGLAQNSISAVDRFSRIALPIYFVAVVVVYYNFYVNTPYDFTFDDDYIKNPL</sequence>
<dbReference type="InterPro" id="IPR036719">
    <property type="entry name" value="Neuro-gated_channel_TM_sf"/>
</dbReference>
<evidence type="ECO:0000313" key="3">
    <source>
        <dbReference type="Proteomes" id="UP000024635"/>
    </source>
</evidence>
<keyword evidence="1" id="KW-0812">Transmembrane</keyword>
<proteinExistence type="predicted"/>
<reference evidence="3" key="1">
    <citation type="journal article" date="2015" name="Nat. Genet.">
        <title>The genome and transcriptome of the zoonotic hookworm Ancylostoma ceylanicum identify infection-specific gene families.</title>
        <authorList>
            <person name="Schwarz E.M."/>
            <person name="Hu Y."/>
            <person name="Antoshechkin I."/>
            <person name="Miller M.M."/>
            <person name="Sternberg P.W."/>
            <person name="Aroian R.V."/>
        </authorList>
    </citation>
    <scope>NUCLEOTIDE SEQUENCE</scope>
    <source>
        <strain evidence="3">HY135</strain>
    </source>
</reference>
<feature type="transmembrane region" description="Helical" evidence="1">
    <location>
        <begin position="75"/>
        <end position="92"/>
    </location>
</feature>
<keyword evidence="1" id="KW-0472">Membrane</keyword>
<keyword evidence="3" id="KW-1185">Reference proteome</keyword>
<dbReference type="SUPFAM" id="SSF90112">
    <property type="entry name" value="Neurotransmitter-gated ion-channel transmembrane pore"/>
    <property type="match status" value="1"/>
</dbReference>
<dbReference type="AlphaFoldDB" id="A0A016TYG1"/>
<accession>A0A016TYG1</accession>